<organism evidence="3 4">
    <name type="scientific">Arcicella aquatica</name>
    <dbReference type="NCBI Taxonomy" id="217141"/>
    <lineage>
        <taxon>Bacteria</taxon>
        <taxon>Pseudomonadati</taxon>
        <taxon>Bacteroidota</taxon>
        <taxon>Cytophagia</taxon>
        <taxon>Cytophagales</taxon>
        <taxon>Flectobacillaceae</taxon>
        <taxon>Arcicella</taxon>
    </lineage>
</organism>
<name>A0ABU5QGR1_9BACT</name>
<dbReference type="PANTHER" id="PTHR37826">
    <property type="entry name" value="FLOTILLIN BAND_7_5 DOMAIN PROTEIN"/>
    <property type="match status" value="1"/>
</dbReference>
<evidence type="ECO:0000259" key="1">
    <source>
        <dbReference type="Pfam" id="PF13421"/>
    </source>
</evidence>
<dbReference type="Gene3D" id="3.30.479.30">
    <property type="entry name" value="Band 7 domain"/>
    <property type="match status" value="1"/>
</dbReference>
<evidence type="ECO:0000313" key="4">
    <source>
        <dbReference type="Proteomes" id="UP001304671"/>
    </source>
</evidence>
<gene>
    <name evidence="3" type="ORF">VB264_00475</name>
</gene>
<comment type="caution">
    <text evidence="3">The sequence shown here is derived from an EMBL/GenBank/DDBJ whole genome shotgun (WGS) entry which is preliminary data.</text>
</comment>
<dbReference type="EMBL" id="JAYFUL010000001">
    <property type="protein sequence ID" value="MEA5256238.1"/>
    <property type="molecule type" value="Genomic_DNA"/>
</dbReference>
<evidence type="ECO:0000259" key="2">
    <source>
        <dbReference type="Pfam" id="PF14237"/>
    </source>
</evidence>
<accession>A0ABU5QGR1</accession>
<dbReference type="InterPro" id="IPR036013">
    <property type="entry name" value="Band_7/SPFH_dom_sf"/>
</dbReference>
<proteinExistence type="predicted"/>
<dbReference type="InterPro" id="IPR033880">
    <property type="entry name" value="SPFH_YdjI"/>
</dbReference>
<feature type="domain" description="SPFH" evidence="1">
    <location>
        <begin position="26"/>
        <end position="234"/>
    </location>
</feature>
<feature type="domain" description="GYF" evidence="2">
    <location>
        <begin position="299"/>
        <end position="348"/>
    </location>
</feature>
<reference evidence="3 4" key="1">
    <citation type="submission" date="2023-12" db="EMBL/GenBank/DDBJ databases">
        <title>Novel species of the genus Arcicella isolated from rivers.</title>
        <authorList>
            <person name="Lu H."/>
        </authorList>
    </citation>
    <scope>NUCLEOTIDE SEQUENCE [LARGE SCALE GENOMIC DNA]</scope>
    <source>
        <strain evidence="3 4">LMG 21963</strain>
    </source>
</reference>
<keyword evidence="4" id="KW-1185">Reference proteome</keyword>
<dbReference type="RefSeq" id="WP_323246059.1">
    <property type="nucleotide sequence ID" value="NZ_JAYFUL010000001.1"/>
</dbReference>
<dbReference type="Proteomes" id="UP001304671">
    <property type="component" value="Unassembled WGS sequence"/>
</dbReference>
<dbReference type="Pfam" id="PF13421">
    <property type="entry name" value="Band_7_1"/>
    <property type="match status" value="1"/>
</dbReference>
<dbReference type="Pfam" id="PF14237">
    <property type="entry name" value="GYF_2"/>
    <property type="match status" value="1"/>
</dbReference>
<dbReference type="CDD" id="cd03408">
    <property type="entry name" value="SPFH_like_u1"/>
    <property type="match status" value="1"/>
</dbReference>
<dbReference type="PANTHER" id="PTHR37826:SF2">
    <property type="entry name" value="ZINC-RIBBON DOMAIN-CONTAINING PROTEIN"/>
    <property type="match status" value="1"/>
</dbReference>
<dbReference type="InterPro" id="IPR025640">
    <property type="entry name" value="GYF_2"/>
</dbReference>
<dbReference type="SUPFAM" id="SSF117892">
    <property type="entry name" value="Band 7/SPFH domain"/>
    <property type="match status" value="1"/>
</dbReference>
<protein>
    <submittedName>
        <fullName evidence="3">SPFH domain-containing protein</fullName>
    </submittedName>
</protein>
<evidence type="ECO:0000313" key="3">
    <source>
        <dbReference type="EMBL" id="MEA5256238.1"/>
    </source>
</evidence>
<sequence length="362" mass="40609">MGLFDKLRNEFIDIIEWIDESNNTLVYRFDRYQNEIKNGAKLIVRESQVAVFIKEGNIADVFTPGTHTLSTANLPILSTLEGWKYGFDSPFKAEVYFVSTRNITDQKWGTKNAITLHDNRYGMIEIRAFGTYVIRVKDAAVFMKEIVGTDGYFTTDKIAEQLKSMIVARFTDTIGKANLPVENYASNIHGVSQLVHEAIESEFEEYGIELTKFVIENVSMPDKVKEEIFEYSRLNAIDLDKLTKMKMAKAIEGAAENDGTAGAGMGFAVAGMMNHVFQQSSQNQSSPQTPPPVPTALTYYTVINGQQSGPFEIDTLKQMAVQNVFTKETLVWYAGMANWSKAGVLPELKHLFELLPPPIPVQ</sequence>